<dbReference type="InterPro" id="IPR004045">
    <property type="entry name" value="Glutathione_S-Trfase_N"/>
</dbReference>
<accession>A0A9P8AAJ0</accession>
<dbReference type="SMART" id="SM00229">
    <property type="entry name" value="RasGEFN"/>
    <property type="match status" value="1"/>
</dbReference>
<dbReference type="PROSITE" id="PS50212">
    <property type="entry name" value="RASGEF_NTER"/>
    <property type="match status" value="1"/>
</dbReference>
<comment type="caution">
    <text evidence="8">The sequence shown here is derived from an EMBL/GenBank/DDBJ whole genome shotgun (WGS) entry which is preliminary data.</text>
</comment>
<feature type="compositionally biased region" description="Polar residues" evidence="3">
    <location>
        <begin position="391"/>
        <end position="404"/>
    </location>
</feature>
<feature type="compositionally biased region" description="Low complexity" evidence="3">
    <location>
        <begin position="915"/>
        <end position="927"/>
    </location>
</feature>
<dbReference type="EMBL" id="JAIFTL010000011">
    <property type="protein sequence ID" value="KAG9326944.1"/>
    <property type="molecule type" value="Genomic_DNA"/>
</dbReference>
<feature type="region of interest" description="Disordered" evidence="3">
    <location>
        <begin position="1326"/>
        <end position="1367"/>
    </location>
</feature>
<dbReference type="PANTHER" id="PTHR23113:SF363">
    <property type="entry name" value="PROTEIN SON OF SEVENLESS"/>
    <property type="match status" value="1"/>
</dbReference>
<feature type="compositionally biased region" description="Low complexity" evidence="3">
    <location>
        <begin position="264"/>
        <end position="273"/>
    </location>
</feature>
<evidence type="ECO:0000259" key="5">
    <source>
        <dbReference type="PROSITE" id="PS50212"/>
    </source>
</evidence>
<feature type="region of interest" description="Disordered" evidence="3">
    <location>
        <begin position="1410"/>
        <end position="1440"/>
    </location>
</feature>
<feature type="region of interest" description="Disordered" evidence="3">
    <location>
        <begin position="1004"/>
        <end position="1026"/>
    </location>
</feature>
<dbReference type="Pfam" id="PF00617">
    <property type="entry name" value="RasGEF"/>
    <property type="match status" value="1"/>
</dbReference>
<dbReference type="PANTHER" id="PTHR23113">
    <property type="entry name" value="GUANINE NUCLEOTIDE EXCHANGE FACTOR"/>
    <property type="match status" value="1"/>
</dbReference>
<dbReference type="CDD" id="cd06224">
    <property type="entry name" value="REM"/>
    <property type="match status" value="1"/>
</dbReference>
<dbReference type="InterPro" id="IPR036282">
    <property type="entry name" value="Glutathione-S-Trfase_C_sf"/>
</dbReference>
<dbReference type="InterPro" id="IPR036249">
    <property type="entry name" value="Thioredoxin-like_sf"/>
</dbReference>
<name>A0A9P8AAJ0_MORAP</name>
<dbReference type="SUPFAM" id="SSF52833">
    <property type="entry name" value="Thioredoxin-like"/>
    <property type="match status" value="1"/>
</dbReference>
<dbReference type="Gene3D" id="3.40.30.10">
    <property type="entry name" value="Glutaredoxin"/>
    <property type="match status" value="1"/>
</dbReference>
<feature type="domain" description="N-terminal Ras-GEF" evidence="5">
    <location>
        <begin position="640"/>
        <end position="769"/>
    </location>
</feature>
<dbReference type="Gene3D" id="1.10.840.10">
    <property type="entry name" value="Ras guanine-nucleotide exchange factors catalytic domain"/>
    <property type="match status" value="1"/>
</dbReference>
<proteinExistence type="predicted"/>
<feature type="compositionally biased region" description="Basic and acidic residues" evidence="3">
    <location>
        <begin position="240"/>
        <end position="259"/>
    </location>
</feature>
<dbReference type="InterPro" id="IPR023578">
    <property type="entry name" value="Ras_GEF_dom_sf"/>
</dbReference>
<dbReference type="InterPro" id="IPR001895">
    <property type="entry name" value="RASGEF_cat_dom"/>
</dbReference>
<dbReference type="SUPFAM" id="SSF48366">
    <property type="entry name" value="Ras GEF"/>
    <property type="match status" value="1"/>
</dbReference>
<feature type="domain" description="GST C-terminal" evidence="7">
    <location>
        <begin position="1592"/>
        <end position="1753"/>
    </location>
</feature>
<evidence type="ECO:0000259" key="4">
    <source>
        <dbReference type="PROSITE" id="PS50009"/>
    </source>
</evidence>
<feature type="region of interest" description="Disordered" evidence="3">
    <location>
        <begin position="376"/>
        <end position="404"/>
    </location>
</feature>
<feature type="compositionally biased region" description="Polar residues" evidence="3">
    <location>
        <begin position="781"/>
        <end position="794"/>
    </location>
</feature>
<organism evidence="8 9">
    <name type="scientific">Mortierella alpina</name>
    <name type="common">Oleaginous fungus</name>
    <name type="synonym">Mortierella renispora</name>
    <dbReference type="NCBI Taxonomy" id="64518"/>
    <lineage>
        <taxon>Eukaryota</taxon>
        <taxon>Fungi</taxon>
        <taxon>Fungi incertae sedis</taxon>
        <taxon>Mucoromycota</taxon>
        <taxon>Mortierellomycotina</taxon>
        <taxon>Mortierellomycetes</taxon>
        <taxon>Mortierellales</taxon>
        <taxon>Mortierellaceae</taxon>
        <taxon>Mortierella</taxon>
    </lineage>
</organism>
<dbReference type="GO" id="GO:0007265">
    <property type="term" value="P:Ras protein signal transduction"/>
    <property type="evidence" value="ECO:0007669"/>
    <property type="project" value="TreeGrafter"/>
</dbReference>
<evidence type="ECO:0000313" key="8">
    <source>
        <dbReference type="EMBL" id="KAG9326944.1"/>
    </source>
</evidence>
<dbReference type="SMART" id="SM00147">
    <property type="entry name" value="RasGEF"/>
    <property type="match status" value="1"/>
</dbReference>
<protein>
    <submittedName>
        <fullName evidence="8">Uncharacterized protein</fullName>
    </submittedName>
</protein>
<dbReference type="PROSITE" id="PS50404">
    <property type="entry name" value="GST_NTER"/>
    <property type="match status" value="1"/>
</dbReference>
<evidence type="ECO:0000259" key="6">
    <source>
        <dbReference type="PROSITE" id="PS50404"/>
    </source>
</evidence>
<dbReference type="InterPro" id="IPR008937">
    <property type="entry name" value="Ras-like_GEF"/>
</dbReference>
<feature type="domain" description="Ras-GEF" evidence="4">
    <location>
        <begin position="1164"/>
        <end position="1517"/>
    </location>
</feature>
<feature type="region of interest" description="Disordered" evidence="3">
    <location>
        <begin position="864"/>
        <end position="927"/>
    </location>
</feature>
<dbReference type="SUPFAM" id="SSF47616">
    <property type="entry name" value="GST C-terminal domain-like"/>
    <property type="match status" value="1"/>
</dbReference>
<feature type="compositionally biased region" description="Polar residues" evidence="3">
    <location>
        <begin position="1326"/>
        <end position="1339"/>
    </location>
</feature>
<keyword evidence="1 2" id="KW-0344">Guanine-nucleotide releasing factor</keyword>
<dbReference type="InterPro" id="IPR000651">
    <property type="entry name" value="Ras-like_Gua-exchang_fac_N"/>
</dbReference>
<sequence>MRICFVALPAPYPPQRPLHAPPALLCPEYLDLAITQSTQVHKLALQQELTAGSTMDALAQPLPETLSYSSRPGTPVPPAPLALSARGADHVDQTPEHAAVRLVTTQRQEQHHAQDQGCIPAAYPFPSPFSPTSLSCLPHKPRARQKLKSTMQPHQIHHPQPSYQPQRSVDLKQGYGAASDHRFSVELQRQLSIQQWQERNNTAHLMVRSPPPGYPDTIDSYFAHGHLGQSGMNAYSVNDSHADDENERDQRERRNDNRKPLFLRHSSSTISQSARRRSRSACGALSPLSPEEMPSFYPRPTSFASSFASFGRATPMTRGHSMQLSPTLSRGTKTPPLPLRSPQPLRRRRHSCVTPNTEEFHRLATMFGWVTMSTPDSWPKRTGRDGRDLTTSRLDGTDSPPQYNSVTQAVACDSEDDWDEDEFPQRRMFTEWDVSHDSSCLQSPIQDFHGLNGSVEHLAALGEFGLASFPETLRTQWHTFSGESWKDQRTTVMESSTESTTDTVRDEQDHLTVECHKDQCSAESHPGSRASSSTDCLHETLFQDSQHYSTTERPPEVPTSSIYPPSMNYVDHPISTAQLDIDVMQSIEEADAPTAPPLVPPRFPEISARAFDLQEDEGPNMIVYASPSLPGQDSTPGISELPPIIAGTIVKLIEKLTHQYGMDTGFVTDFFLTYRLFMSPVQLCKYLIQRYLWALETETEHRLVVRVRTFVVLRYWIKEHFADDFLTSKSLRFQMASFLNQMRFHPSVKASSLDARIIRYLMDFFKHQRKVYKSLAQQSLGTEQKQSEQLNPTQKGDEDPVKGERDLDVLSIQMEDSKSAEVERLKVTAVRRDLEPVASNMPAMGGAESSHQPSIIKGRLRASTLASTPSRPMAGEPLAAQTHAKPPLSKECRAQSMARQTSEGGSLFARERRLSSSSTKSNRSTSNWSAKMTIGISKLRQKSEDIYQQFVHPSSGHYRGDTRLCVCWNSTYTAINEYHTLSTTRSFPNLRPSVVVTNVFQDTTSPQASTAHVSGPPPSRSIKRLKSSLSLGLSSSNISPAPSPTRNQFSSISVRHSRSNSNTCTGYHPNPECPFHIPCQSAAGKESLRSHREPMEENDNALKTLKEALQDEYVEAATQPPVPPLPSSIPASPAWQYSPWHTPGQLNSPSAASPSYKPFILFYRSQLIAQQLCLLEQHFLQQVKWDELLEIELTKAGRKNRAMVQSTISGYLFKTERNHNGMEASNERSNMLCMWVASEVVSTRPIEDRVRVIEKFIRIAQKCYQYRNFNSLMQLVMGLGSSHLCGLRRTWGRVNGYEMRVLQDLQDFISPCSNWNVIRRAMSQVGHQDMQSEQSQRHSIQGPDLGRSASHLPGLESNGSHVALSNEPGHSKYLQHQVPLDKQGCIPFLGLFVFDLTHIAVSPSWYLPPSTTSPESADSSGQDSPGLGSVPPTPMGASYPANAAHLQAPEPKDLPRLLPTGKLLVHFHRYQLIAKTVKWFVAFQRRTQKYTFHLDSTLYSKCLLLRVLSNDHHFERENTEQLSASLAKPSSFRLLYWPLNAVAATSRDMLEYAGANWENFTPAGSWPVEKIDTPFHVLPVLYIKTEDGKDLTLSETSVIEQYLAKQFGLLGSNEYEENLVKIFQSSTSAVQTVFAGTVTWNHPEVKEKSLQFFLGNQLLTWIATHEKHLADNGNNGHYVGNKLTLADIRTANVIDHFSVLPECKQIMDIVTKSEPLMKVHATVMKDPKIAAWRASEKYSGLTESSKAFFVNPFAMLAKK</sequence>
<dbReference type="GO" id="GO:0005085">
    <property type="term" value="F:guanyl-nucleotide exchange factor activity"/>
    <property type="evidence" value="ECO:0007669"/>
    <property type="project" value="UniProtKB-KW"/>
</dbReference>
<feature type="region of interest" description="Disordered" evidence="3">
    <location>
        <begin position="781"/>
        <end position="803"/>
    </location>
</feature>
<reference evidence="8" key="1">
    <citation type="submission" date="2021-07" db="EMBL/GenBank/DDBJ databases">
        <title>Draft genome of Mortierella alpina, strain LL118, isolated from an aspen leaf litter sample.</title>
        <authorList>
            <person name="Yang S."/>
            <person name="Vinatzer B.A."/>
        </authorList>
    </citation>
    <scope>NUCLEOTIDE SEQUENCE</scope>
    <source>
        <strain evidence="8">LL118</strain>
    </source>
</reference>
<dbReference type="Gene3D" id="1.20.870.10">
    <property type="entry name" value="Son of sevenless (SoS) protein Chain: S domain 1"/>
    <property type="match status" value="1"/>
</dbReference>
<feature type="domain" description="GST N-terminal" evidence="6">
    <location>
        <begin position="1530"/>
        <end position="1611"/>
    </location>
</feature>
<evidence type="ECO:0000256" key="3">
    <source>
        <dbReference type="SAM" id="MobiDB-lite"/>
    </source>
</evidence>
<feature type="region of interest" description="Disordered" evidence="3">
    <location>
        <begin position="232"/>
        <end position="297"/>
    </location>
</feature>
<dbReference type="GO" id="GO:0005886">
    <property type="term" value="C:plasma membrane"/>
    <property type="evidence" value="ECO:0007669"/>
    <property type="project" value="TreeGrafter"/>
</dbReference>
<feature type="compositionally biased region" description="Polar residues" evidence="3">
    <location>
        <begin position="320"/>
        <end position="332"/>
    </location>
</feature>
<dbReference type="PROSITE" id="PS50009">
    <property type="entry name" value="RASGEF_CAT"/>
    <property type="match status" value="1"/>
</dbReference>
<dbReference type="InterPro" id="IPR004046">
    <property type="entry name" value="GST_C"/>
</dbReference>
<evidence type="ECO:0000259" key="7">
    <source>
        <dbReference type="PROSITE" id="PS50405"/>
    </source>
</evidence>
<dbReference type="InterPro" id="IPR036964">
    <property type="entry name" value="RASGEF_cat_dom_sf"/>
</dbReference>
<dbReference type="Gene3D" id="1.20.1050.10">
    <property type="match status" value="1"/>
</dbReference>
<evidence type="ECO:0000256" key="1">
    <source>
        <dbReference type="ARBA" id="ARBA00022658"/>
    </source>
</evidence>
<dbReference type="PROSITE" id="PS50405">
    <property type="entry name" value="GST_CTER"/>
    <property type="match status" value="1"/>
</dbReference>
<dbReference type="Pfam" id="PF00618">
    <property type="entry name" value="RasGEF_N"/>
    <property type="match status" value="1"/>
</dbReference>
<evidence type="ECO:0000313" key="9">
    <source>
        <dbReference type="Proteomes" id="UP000717515"/>
    </source>
</evidence>
<dbReference type="Pfam" id="PF14497">
    <property type="entry name" value="GST_C_3"/>
    <property type="match status" value="1"/>
</dbReference>
<feature type="compositionally biased region" description="Polar residues" evidence="3">
    <location>
        <begin position="1410"/>
        <end position="1423"/>
    </location>
</feature>
<gene>
    <name evidence="8" type="ORF">KVV02_001894</name>
</gene>
<dbReference type="InterPro" id="IPR010987">
    <property type="entry name" value="Glutathione-S-Trfase_C-like"/>
</dbReference>
<feature type="compositionally biased region" description="Basic and acidic residues" evidence="3">
    <location>
        <begin position="378"/>
        <end position="390"/>
    </location>
</feature>
<dbReference type="Proteomes" id="UP000717515">
    <property type="component" value="Unassembled WGS sequence"/>
</dbReference>
<evidence type="ECO:0000256" key="2">
    <source>
        <dbReference type="PROSITE-ProRule" id="PRU00168"/>
    </source>
</evidence>
<feature type="region of interest" description="Disordered" evidence="3">
    <location>
        <begin position="314"/>
        <end position="353"/>
    </location>
</feature>